<feature type="compositionally biased region" description="Basic and acidic residues" evidence="1">
    <location>
        <begin position="20"/>
        <end position="49"/>
    </location>
</feature>
<proteinExistence type="predicted"/>
<protein>
    <submittedName>
        <fullName evidence="2">DNA translocase FtsK</fullName>
    </submittedName>
</protein>
<feature type="region of interest" description="Disordered" evidence="1">
    <location>
        <begin position="1"/>
        <end position="69"/>
    </location>
</feature>
<accession>A0ABW4K7S2</accession>
<name>A0ABW4K7S2_9HYPH</name>
<feature type="non-terminal residue" evidence="2">
    <location>
        <position position="249"/>
    </location>
</feature>
<evidence type="ECO:0000313" key="3">
    <source>
        <dbReference type="Proteomes" id="UP001597308"/>
    </source>
</evidence>
<sequence>MRFSGRPPASSDLEAGRGPGDARRPQTEVRSVRTPDRVLRERRAARDETLDASVAVDPGPSAGDAQRAPHASRIEFIVDAAPAPVGSPLPSWLQPFAISPNTRFTRTPDSILRGHAQAPDDGVAPIEPEAAADAIAGMSFDDAPAPAPVRQPATLRRLADAIRLEGVAPEAASEQDNAPLAEAFAPEAPEPDPVAPPAAFLTGSLGQPFGGFAPVSYSASFAWAPTAPAPAAEPGAPAPAPAAPKVEAP</sequence>
<feature type="region of interest" description="Disordered" evidence="1">
    <location>
        <begin position="226"/>
        <end position="249"/>
    </location>
</feature>
<dbReference type="Proteomes" id="UP001597308">
    <property type="component" value="Unassembled WGS sequence"/>
</dbReference>
<comment type="caution">
    <text evidence="2">The sequence shown here is derived from an EMBL/GenBank/DDBJ whole genome shotgun (WGS) entry which is preliminary data.</text>
</comment>
<organism evidence="2 3">
    <name type="scientific">Methylopila henanensis</name>
    <dbReference type="NCBI Taxonomy" id="873516"/>
    <lineage>
        <taxon>Bacteria</taxon>
        <taxon>Pseudomonadati</taxon>
        <taxon>Pseudomonadota</taxon>
        <taxon>Alphaproteobacteria</taxon>
        <taxon>Hyphomicrobiales</taxon>
        <taxon>Methylopilaceae</taxon>
        <taxon>Methylopila</taxon>
    </lineage>
</organism>
<feature type="compositionally biased region" description="Low complexity" evidence="1">
    <location>
        <begin position="226"/>
        <end position="235"/>
    </location>
</feature>
<evidence type="ECO:0000256" key="1">
    <source>
        <dbReference type="SAM" id="MobiDB-lite"/>
    </source>
</evidence>
<gene>
    <name evidence="2" type="ORF">ACFSCV_12570</name>
</gene>
<dbReference type="EMBL" id="JBHUER010000009">
    <property type="protein sequence ID" value="MFD1703837.1"/>
    <property type="molecule type" value="Genomic_DNA"/>
</dbReference>
<reference evidence="3" key="1">
    <citation type="journal article" date="2019" name="Int. J. Syst. Evol. Microbiol.">
        <title>The Global Catalogue of Microorganisms (GCM) 10K type strain sequencing project: providing services to taxonomists for standard genome sequencing and annotation.</title>
        <authorList>
            <consortium name="The Broad Institute Genomics Platform"/>
            <consortium name="The Broad Institute Genome Sequencing Center for Infectious Disease"/>
            <person name="Wu L."/>
            <person name="Ma J."/>
        </authorList>
    </citation>
    <scope>NUCLEOTIDE SEQUENCE [LARGE SCALE GENOMIC DNA]</scope>
    <source>
        <strain evidence="3">KCTC 23707</strain>
    </source>
</reference>
<evidence type="ECO:0000313" key="2">
    <source>
        <dbReference type="EMBL" id="MFD1703837.1"/>
    </source>
</evidence>
<keyword evidence="3" id="KW-1185">Reference proteome</keyword>